<proteinExistence type="predicted"/>
<comment type="caution">
    <text evidence="1">The sequence shown here is derived from an EMBL/GenBank/DDBJ whole genome shotgun (WGS) entry which is preliminary data.</text>
</comment>
<name>A0A397U802_9GLOM</name>
<evidence type="ECO:0000313" key="2">
    <source>
        <dbReference type="Proteomes" id="UP000266673"/>
    </source>
</evidence>
<gene>
    <name evidence="1" type="ORF">C2G38_2253951</name>
</gene>
<organism evidence="1 2">
    <name type="scientific">Gigaspora rosea</name>
    <dbReference type="NCBI Taxonomy" id="44941"/>
    <lineage>
        <taxon>Eukaryota</taxon>
        <taxon>Fungi</taxon>
        <taxon>Fungi incertae sedis</taxon>
        <taxon>Mucoromycota</taxon>
        <taxon>Glomeromycotina</taxon>
        <taxon>Glomeromycetes</taxon>
        <taxon>Diversisporales</taxon>
        <taxon>Gigasporaceae</taxon>
        <taxon>Gigaspora</taxon>
    </lineage>
</organism>
<sequence length="234" mass="27752">MQKFLKLLKNKNLARIDDDSFKFDNARIKTIIYEAWKRHRFIVLECEVAQFDIQGEYMFCWTVFTDRNFRKKDVGTSKRKKGKETAFNEGNFMKPKNFSRFDETANHLNSPMPEFSRRVNMPTLESTKFSNALQKIRKKKSKHIIDAGIYNYEQYNFIIHHVLILVAMATGHAQYRPQWEKLEYLGNSVLEPRLLKIAESCLCRIYINIGFFYDVYAWIGSQKIYGDNKKNNSI</sequence>
<dbReference type="EMBL" id="QKWP01002027">
    <property type="protein sequence ID" value="RIB05208.1"/>
    <property type="molecule type" value="Genomic_DNA"/>
</dbReference>
<reference evidence="1 2" key="1">
    <citation type="submission" date="2018-06" db="EMBL/GenBank/DDBJ databases">
        <title>Comparative genomics reveals the genomic features of Rhizophagus irregularis, R. cerebriforme, R. diaphanum and Gigaspora rosea, and their symbiotic lifestyle signature.</title>
        <authorList>
            <person name="Morin E."/>
            <person name="San Clemente H."/>
            <person name="Chen E.C.H."/>
            <person name="De La Providencia I."/>
            <person name="Hainaut M."/>
            <person name="Kuo A."/>
            <person name="Kohler A."/>
            <person name="Murat C."/>
            <person name="Tang N."/>
            <person name="Roy S."/>
            <person name="Loubradou J."/>
            <person name="Henrissat B."/>
            <person name="Grigoriev I.V."/>
            <person name="Corradi N."/>
            <person name="Roux C."/>
            <person name="Martin F.M."/>
        </authorList>
    </citation>
    <scope>NUCLEOTIDE SEQUENCE [LARGE SCALE GENOMIC DNA]</scope>
    <source>
        <strain evidence="1 2">DAOM 194757</strain>
    </source>
</reference>
<dbReference type="AlphaFoldDB" id="A0A397U802"/>
<accession>A0A397U802</accession>
<keyword evidence="2" id="KW-1185">Reference proteome</keyword>
<protein>
    <recommendedName>
        <fullName evidence="3">RNase III domain-containing protein</fullName>
    </recommendedName>
</protein>
<evidence type="ECO:0000313" key="1">
    <source>
        <dbReference type="EMBL" id="RIB05208.1"/>
    </source>
</evidence>
<evidence type="ECO:0008006" key="3">
    <source>
        <dbReference type="Google" id="ProtNLM"/>
    </source>
</evidence>
<dbReference type="Proteomes" id="UP000266673">
    <property type="component" value="Unassembled WGS sequence"/>
</dbReference>